<dbReference type="PRINTS" id="PR00081">
    <property type="entry name" value="GDHRDH"/>
</dbReference>
<accession>A0A5C8P5I6</accession>
<protein>
    <submittedName>
        <fullName evidence="4">Glucose 1-dehydrogenase</fullName>
        <ecNumber evidence="4">1.1.1.47</ecNumber>
    </submittedName>
</protein>
<dbReference type="SMART" id="SM00822">
    <property type="entry name" value="PKS_KR"/>
    <property type="match status" value="1"/>
</dbReference>
<name>A0A5C8P5I6_9BURK</name>
<dbReference type="Gene3D" id="3.40.50.720">
    <property type="entry name" value="NAD(P)-binding Rossmann-like Domain"/>
    <property type="match status" value="1"/>
</dbReference>
<dbReference type="EC" id="1.1.1.47" evidence="4"/>
<dbReference type="SUPFAM" id="SSF51735">
    <property type="entry name" value="NAD(P)-binding Rossmann-fold domains"/>
    <property type="match status" value="1"/>
</dbReference>
<evidence type="ECO:0000259" key="3">
    <source>
        <dbReference type="SMART" id="SM00822"/>
    </source>
</evidence>
<dbReference type="PANTHER" id="PTHR43639">
    <property type="entry name" value="OXIDOREDUCTASE, SHORT-CHAIN DEHYDROGENASE/REDUCTASE FAMILY (AFU_ORTHOLOGUE AFUA_5G02870)"/>
    <property type="match status" value="1"/>
</dbReference>
<proteinExistence type="inferred from homology"/>
<dbReference type="RefSeq" id="WP_147702568.1">
    <property type="nucleotide sequence ID" value="NZ_VDUY01000001.1"/>
</dbReference>
<dbReference type="CDD" id="cd05233">
    <property type="entry name" value="SDR_c"/>
    <property type="match status" value="1"/>
</dbReference>
<dbReference type="PANTHER" id="PTHR43639:SF1">
    <property type="entry name" value="SHORT-CHAIN DEHYDROGENASE_REDUCTASE FAMILY PROTEIN"/>
    <property type="match status" value="1"/>
</dbReference>
<comment type="similarity">
    <text evidence="1">Belongs to the short-chain dehydrogenases/reductases (SDR) family.</text>
</comment>
<gene>
    <name evidence="4" type="ORF">FHP08_01715</name>
</gene>
<comment type="caution">
    <text evidence="4">The sequence shown here is derived from an EMBL/GenBank/DDBJ whole genome shotgun (WGS) entry which is preliminary data.</text>
</comment>
<dbReference type="PRINTS" id="PR00080">
    <property type="entry name" value="SDRFAMILY"/>
</dbReference>
<evidence type="ECO:0000313" key="4">
    <source>
        <dbReference type="EMBL" id="TXL68427.1"/>
    </source>
</evidence>
<dbReference type="InterPro" id="IPR057326">
    <property type="entry name" value="KR_dom"/>
</dbReference>
<dbReference type="GO" id="GO:0047936">
    <property type="term" value="F:glucose 1-dehydrogenase [NAD(P)+] activity"/>
    <property type="evidence" value="ECO:0007669"/>
    <property type="project" value="UniProtKB-EC"/>
</dbReference>
<dbReference type="InterPro" id="IPR036291">
    <property type="entry name" value="NAD(P)-bd_dom_sf"/>
</dbReference>
<keyword evidence="5" id="KW-1185">Reference proteome</keyword>
<organism evidence="4 5">
    <name type="scientific">Zeimonas arvi</name>
    <dbReference type="NCBI Taxonomy" id="2498847"/>
    <lineage>
        <taxon>Bacteria</taxon>
        <taxon>Pseudomonadati</taxon>
        <taxon>Pseudomonadota</taxon>
        <taxon>Betaproteobacteria</taxon>
        <taxon>Burkholderiales</taxon>
        <taxon>Burkholderiaceae</taxon>
        <taxon>Zeimonas</taxon>
    </lineage>
</organism>
<keyword evidence="2 4" id="KW-0560">Oxidoreductase</keyword>
<dbReference type="NCBIfam" id="NF005559">
    <property type="entry name" value="PRK07231.1"/>
    <property type="match status" value="1"/>
</dbReference>
<dbReference type="EMBL" id="VDUY01000001">
    <property type="protein sequence ID" value="TXL68427.1"/>
    <property type="molecule type" value="Genomic_DNA"/>
</dbReference>
<dbReference type="Proteomes" id="UP000321548">
    <property type="component" value="Unassembled WGS sequence"/>
</dbReference>
<dbReference type="OrthoDB" id="9806974at2"/>
<reference evidence="4 5" key="1">
    <citation type="submission" date="2019-06" db="EMBL/GenBank/DDBJ databases">
        <title>Quisquiliibacterium sp. nov., isolated from a maize field.</title>
        <authorList>
            <person name="Lin S.-Y."/>
            <person name="Tsai C.-F."/>
            <person name="Young C.-C."/>
        </authorList>
    </citation>
    <scope>NUCLEOTIDE SEQUENCE [LARGE SCALE GENOMIC DNA]</scope>
    <source>
        <strain evidence="4 5">CC-CFT501</strain>
    </source>
</reference>
<sequence>MDDIKGKVALVTGGSTGIGAAVAREFGRLGAKIGVHYNSSRDAAEKVADEIRAAGGEAFTVKADGLDTAQMKAAVEATVARFGRIDVLVNNAGALVKRVPVEATDDAFFDEVLHLNGRSAWMATAAAVPHMRKQGGGNVIFVTSVAARHGGGPGAVLYAASKGFVSTATRGLAKELAKDQIRVNAVAPGVITTPFHEKFSTPQQLEGFKATIPMGRLGSADECVGAFVFLASDRLSGYVTGQILEVNGGQYMP</sequence>
<evidence type="ECO:0000256" key="2">
    <source>
        <dbReference type="ARBA" id="ARBA00023002"/>
    </source>
</evidence>
<dbReference type="AlphaFoldDB" id="A0A5C8P5I6"/>
<dbReference type="FunFam" id="3.40.50.720:FF:000084">
    <property type="entry name" value="Short-chain dehydrogenase reductase"/>
    <property type="match status" value="1"/>
</dbReference>
<feature type="domain" description="Ketoreductase" evidence="3">
    <location>
        <begin position="7"/>
        <end position="194"/>
    </location>
</feature>
<dbReference type="InterPro" id="IPR002347">
    <property type="entry name" value="SDR_fam"/>
</dbReference>
<evidence type="ECO:0000313" key="5">
    <source>
        <dbReference type="Proteomes" id="UP000321548"/>
    </source>
</evidence>
<dbReference type="Pfam" id="PF13561">
    <property type="entry name" value="adh_short_C2"/>
    <property type="match status" value="1"/>
</dbReference>
<evidence type="ECO:0000256" key="1">
    <source>
        <dbReference type="ARBA" id="ARBA00006484"/>
    </source>
</evidence>